<dbReference type="EMBL" id="CP033433">
    <property type="protein sequence ID" value="AYQ71180.1"/>
    <property type="molecule type" value="Genomic_DNA"/>
</dbReference>
<dbReference type="InterPro" id="IPR009057">
    <property type="entry name" value="Homeodomain-like_sf"/>
</dbReference>
<organism evidence="4 5">
    <name type="scientific">Cohnella candidum</name>
    <dbReference type="NCBI Taxonomy" id="2674991"/>
    <lineage>
        <taxon>Bacteria</taxon>
        <taxon>Bacillati</taxon>
        <taxon>Bacillota</taxon>
        <taxon>Bacilli</taxon>
        <taxon>Bacillales</taxon>
        <taxon>Paenibacillaceae</taxon>
        <taxon>Cohnella</taxon>
    </lineage>
</organism>
<name>A0A3G3JSH7_9BACL</name>
<proteinExistence type="predicted"/>
<dbReference type="Proteomes" id="UP000269097">
    <property type="component" value="Chromosome"/>
</dbReference>
<keyword evidence="5" id="KW-1185">Reference proteome</keyword>
<accession>A0A3G3JSH7</accession>
<dbReference type="InterPro" id="IPR036271">
    <property type="entry name" value="Tet_transcr_reg_TetR-rel_C_sf"/>
</dbReference>
<evidence type="ECO:0000259" key="3">
    <source>
        <dbReference type="Pfam" id="PF13305"/>
    </source>
</evidence>
<dbReference type="Gene3D" id="1.10.10.60">
    <property type="entry name" value="Homeodomain-like"/>
    <property type="match status" value="1"/>
</dbReference>
<dbReference type="KEGG" id="coh:EAV92_00275"/>
<keyword evidence="2" id="KW-0804">Transcription</keyword>
<dbReference type="Pfam" id="PF13305">
    <property type="entry name" value="TetR_C_33"/>
    <property type="match status" value="1"/>
</dbReference>
<dbReference type="AlphaFoldDB" id="A0A3G3JSH7"/>
<gene>
    <name evidence="4" type="ORF">EAV92_00275</name>
</gene>
<evidence type="ECO:0000313" key="4">
    <source>
        <dbReference type="EMBL" id="AYQ71180.1"/>
    </source>
</evidence>
<feature type="domain" description="HTH-type transcriptional regulator MT1864/Rv1816-like C-terminal" evidence="3">
    <location>
        <begin position="82"/>
        <end position="179"/>
    </location>
</feature>
<dbReference type="SUPFAM" id="SSF48498">
    <property type="entry name" value="Tetracyclin repressor-like, C-terminal domain"/>
    <property type="match status" value="1"/>
</dbReference>
<keyword evidence="1" id="KW-0805">Transcription regulation</keyword>
<dbReference type="SUPFAM" id="SSF46689">
    <property type="entry name" value="Homeodomain-like"/>
    <property type="match status" value="1"/>
</dbReference>
<evidence type="ECO:0000256" key="1">
    <source>
        <dbReference type="ARBA" id="ARBA00023015"/>
    </source>
</evidence>
<evidence type="ECO:0000256" key="2">
    <source>
        <dbReference type="ARBA" id="ARBA00023163"/>
    </source>
</evidence>
<sequence length="191" mass="20548">MARIGLERQSVLAAAAEIADAQGVEALSLAVLAQKLGIRSPSLYNHVNGLPGLRQQLVLYGFTLLKEALQRAAIGKAKDDAVRALAEAYLGFVRSHPGVYEATCRYPDMTDPEVQRAAGEVVEVVVQVLQAYGLKDDAAIHTVRGFRSLVHGFASIEQQGGFGIPLDLNVSFRLLVDTFLAGIHALQQAKK</sequence>
<reference evidence="4 5" key="1">
    <citation type="submission" date="2018-10" db="EMBL/GenBank/DDBJ databases">
        <title>Genome Sequence of Cohnella sp.</title>
        <authorList>
            <person name="Srinivasan S."/>
            <person name="Kim M.K."/>
        </authorList>
    </citation>
    <scope>NUCLEOTIDE SEQUENCE [LARGE SCALE GENOMIC DNA]</scope>
    <source>
        <strain evidence="4 5">18JY8-7</strain>
    </source>
</reference>
<protein>
    <submittedName>
        <fullName evidence="4">TetR/AcrR family transcriptional regulator</fullName>
    </submittedName>
</protein>
<evidence type="ECO:0000313" key="5">
    <source>
        <dbReference type="Proteomes" id="UP000269097"/>
    </source>
</evidence>
<dbReference type="RefSeq" id="WP_123039244.1">
    <property type="nucleotide sequence ID" value="NZ_CP033433.1"/>
</dbReference>
<dbReference type="Gene3D" id="1.10.357.10">
    <property type="entry name" value="Tetracycline Repressor, domain 2"/>
    <property type="match status" value="1"/>
</dbReference>
<dbReference type="InterPro" id="IPR025996">
    <property type="entry name" value="MT1864/Rv1816-like_C"/>
</dbReference>